<evidence type="ECO:0000313" key="3">
    <source>
        <dbReference type="Proteomes" id="UP000824782"/>
    </source>
</evidence>
<dbReference type="Proteomes" id="UP000824782">
    <property type="component" value="Unassembled WGS sequence"/>
</dbReference>
<feature type="region of interest" description="Disordered" evidence="1">
    <location>
        <begin position="1"/>
        <end position="22"/>
    </location>
</feature>
<dbReference type="EMBL" id="WNYA01000036">
    <property type="protein sequence ID" value="KAG8550651.1"/>
    <property type="molecule type" value="Genomic_DNA"/>
</dbReference>
<organism evidence="2 3">
    <name type="scientific">Engystomops pustulosus</name>
    <name type="common">Tungara frog</name>
    <name type="synonym">Physalaemus pustulosus</name>
    <dbReference type="NCBI Taxonomy" id="76066"/>
    <lineage>
        <taxon>Eukaryota</taxon>
        <taxon>Metazoa</taxon>
        <taxon>Chordata</taxon>
        <taxon>Craniata</taxon>
        <taxon>Vertebrata</taxon>
        <taxon>Euteleostomi</taxon>
        <taxon>Amphibia</taxon>
        <taxon>Batrachia</taxon>
        <taxon>Anura</taxon>
        <taxon>Neobatrachia</taxon>
        <taxon>Hyloidea</taxon>
        <taxon>Leptodactylidae</taxon>
        <taxon>Leiuperinae</taxon>
        <taxon>Engystomops</taxon>
    </lineage>
</organism>
<sequence>MASLSRRGRQHSDLTAGGHTQKASRGLAWTPVMLSVPIDLHPPGRGGGGIVRSSSCCNTSARPGKAPPCGCGCGVSCHRQARLLGSTGSGIREPHDLLLRLSLVTSMGTAAAGSGLGTGAGCEEEMMSSRALLITRASCKERCSRMPPR</sequence>
<evidence type="ECO:0008006" key="4">
    <source>
        <dbReference type="Google" id="ProtNLM"/>
    </source>
</evidence>
<accession>A0AAV6ZMY5</accession>
<dbReference type="AlphaFoldDB" id="A0AAV6ZMY5"/>
<name>A0AAV6ZMY5_ENGPU</name>
<comment type="caution">
    <text evidence="2">The sequence shown here is derived from an EMBL/GenBank/DDBJ whole genome shotgun (WGS) entry which is preliminary data.</text>
</comment>
<evidence type="ECO:0000313" key="2">
    <source>
        <dbReference type="EMBL" id="KAG8550651.1"/>
    </source>
</evidence>
<protein>
    <recommendedName>
        <fullName evidence="4">Arginine vasotocin receptor</fullName>
    </recommendedName>
</protein>
<reference evidence="2" key="1">
    <citation type="thesis" date="2020" institute="ProQuest LLC" country="789 East Eisenhower Parkway, Ann Arbor, MI, USA">
        <title>Comparative Genomics and Chromosome Evolution.</title>
        <authorList>
            <person name="Mudd A.B."/>
        </authorList>
    </citation>
    <scope>NUCLEOTIDE SEQUENCE</scope>
    <source>
        <strain evidence="2">237g6f4</strain>
        <tissue evidence="2">Blood</tissue>
    </source>
</reference>
<proteinExistence type="predicted"/>
<evidence type="ECO:0000256" key="1">
    <source>
        <dbReference type="SAM" id="MobiDB-lite"/>
    </source>
</evidence>
<keyword evidence="3" id="KW-1185">Reference proteome</keyword>
<gene>
    <name evidence="2" type="ORF">GDO81_022952</name>
</gene>